<gene>
    <name evidence="16" type="ORF">HPP92_004038</name>
</gene>
<evidence type="ECO:0000313" key="17">
    <source>
        <dbReference type="Proteomes" id="UP000639772"/>
    </source>
</evidence>
<keyword evidence="5" id="KW-0847">Vitamin C</keyword>
<proteinExistence type="inferred from homology"/>
<evidence type="ECO:0000256" key="14">
    <source>
        <dbReference type="RuleBase" id="RU003682"/>
    </source>
</evidence>
<dbReference type="OrthoDB" id="288590at2759"/>
<evidence type="ECO:0000256" key="2">
    <source>
        <dbReference type="ARBA" id="ARBA00008056"/>
    </source>
</evidence>
<dbReference type="Pfam" id="PF03171">
    <property type="entry name" value="2OG-FeII_Oxy"/>
    <property type="match status" value="1"/>
</dbReference>
<dbReference type="Gene3D" id="2.60.120.330">
    <property type="entry name" value="B-lactam Antibiotic, Isopenicillin N Synthase, Chain"/>
    <property type="match status" value="1"/>
</dbReference>
<comment type="similarity">
    <text evidence="2 14">Belongs to the iron/ascorbate-dependent oxidoreductase family.</text>
</comment>
<dbReference type="Pfam" id="PF14226">
    <property type="entry name" value="DIOX_N"/>
    <property type="match status" value="1"/>
</dbReference>
<evidence type="ECO:0000256" key="1">
    <source>
        <dbReference type="ARBA" id="ARBA00001962"/>
    </source>
</evidence>
<dbReference type="SUPFAM" id="SSF51197">
    <property type="entry name" value="Clavaminate synthase-like"/>
    <property type="match status" value="1"/>
</dbReference>
<dbReference type="GO" id="GO:0009835">
    <property type="term" value="P:fruit ripening"/>
    <property type="evidence" value="ECO:0007669"/>
    <property type="project" value="UniProtKB-KW"/>
</dbReference>
<dbReference type="AlphaFoldDB" id="A0A835VP72"/>
<evidence type="ECO:0000256" key="3">
    <source>
        <dbReference type="ARBA" id="ARBA00022666"/>
    </source>
</evidence>
<evidence type="ECO:0000256" key="12">
    <source>
        <dbReference type="ARBA" id="ARBA00050579"/>
    </source>
</evidence>
<dbReference type="PROSITE" id="PS51471">
    <property type="entry name" value="FE2OG_OXY"/>
    <property type="match status" value="1"/>
</dbReference>
<evidence type="ECO:0000256" key="6">
    <source>
        <dbReference type="ARBA" id="ARBA00023002"/>
    </source>
</evidence>
<dbReference type="GO" id="GO:0046872">
    <property type="term" value="F:metal ion binding"/>
    <property type="evidence" value="ECO:0007669"/>
    <property type="project" value="UniProtKB-KW"/>
</dbReference>
<dbReference type="InterPro" id="IPR044861">
    <property type="entry name" value="IPNS-like_FE2OG_OXY"/>
</dbReference>
<dbReference type="PANTHER" id="PTHR47991">
    <property type="entry name" value="OXOGLUTARATE/IRON-DEPENDENT DIOXYGENASE"/>
    <property type="match status" value="1"/>
</dbReference>
<dbReference type="InterPro" id="IPR005123">
    <property type="entry name" value="Oxoglu/Fe-dep_dioxygenase_dom"/>
</dbReference>
<evidence type="ECO:0000256" key="5">
    <source>
        <dbReference type="ARBA" id="ARBA00022896"/>
    </source>
</evidence>
<evidence type="ECO:0000256" key="11">
    <source>
        <dbReference type="ARBA" id="ARBA00041616"/>
    </source>
</evidence>
<evidence type="ECO:0000259" key="15">
    <source>
        <dbReference type="PROSITE" id="PS51471"/>
    </source>
</evidence>
<keyword evidence="7 14" id="KW-0408">Iron</keyword>
<comment type="cofactor">
    <cofactor evidence="1">
        <name>Fe cation</name>
        <dbReference type="ChEBI" id="CHEBI:24875"/>
    </cofactor>
</comment>
<feature type="domain" description="Fe2OG dioxygenase" evidence="15">
    <location>
        <begin position="183"/>
        <end position="283"/>
    </location>
</feature>
<dbReference type="GO" id="GO:0009693">
    <property type="term" value="P:ethylene biosynthetic process"/>
    <property type="evidence" value="ECO:0007669"/>
    <property type="project" value="UniProtKB-KW"/>
</dbReference>
<organism evidence="16 17">
    <name type="scientific">Vanilla planifolia</name>
    <name type="common">Vanilla</name>
    <dbReference type="NCBI Taxonomy" id="51239"/>
    <lineage>
        <taxon>Eukaryota</taxon>
        <taxon>Viridiplantae</taxon>
        <taxon>Streptophyta</taxon>
        <taxon>Embryophyta</taxon>
        <taxon>Tracheophyta</taxon>
        <taxon>Spermatophyta</taxon>
        <taxon>Magnoliopsida</taxon>
        <taxon>Liliopsida</taxon>
        <taxon>Asparagales</taxon>
        <taxon>Orchidaceae</taxon>
        <taxon>Vanilloideae</taxon>
        <taxon>Vanilleae</taxon>
        <taxon>Vanilla</taxon>
    </lineage>
</organism>
<dbReference type="EC" id="1.14.17.4" evidence="10"/>
<dbReference type="GO" id="GO:0009815">
    <property type="term" value="F:1-aminocyclopropane-1-carboxylate oxidase activity"/>
    <property type="evidence" value="ECO:0007669"/>
    <property type="project" value="UniProtKB-EC"/>
</dbReference>
<dbReference type="InterPro" id="IPR026992">
    <property type="entry name" value="DIOX_N"/>
</dbReference>
<keyword evidence="3" id="KW-0266">Ethylene biosynthesis</keyword>
<evidence type="ECO:0000256" key="4">
    <source>
        <dbReference type="ARBA" id="ARBA00022723"/>
    </source>
</evidence>
<name>A0A835VP72_VANPL</name>
<evidence type="ECO:0000256" key="8">
    <source>
        <dbReference type="ARBA" id="ARBA00033478"/>
    </source>
</evidence>
<sequence length="329" mass="36948">MALKSEGLLNSIANPELPDSSQFRQEMAIPVIDFSKLQGVERAATMARIDNACEQWGFFQLLNHGIPLELLDRVKRVCDKCFKMAREEGFKNSRPVRLLKELIDGGETDKRLNDIDWEDVFFLQDDNQWPSTPLDFKETMTEYRAELKKLAEKVMEVMDENLGLEKGYIKMAFSGGSEGNYRPFLGTKVSHYPPCPRPELVGGLRAHTDAGGVILLFQDDRVGGLQVLKEGRWFDVRPLAGAIVINTGDQIEVLSNGRYQSAWHRVVASGNGNRRSVASFYNPALKAVIKPPEGPAAEYPSFMFGDYMAVYAKQKFMAKEPRFLAAAAM</sequence>
<evidence type="ECO:0000256" key="13">
    <source>
        <dbReference type="ARBA" id="ARBA00069667"/>
    </source>
</evidence>
<dbReference type="FunFam" id="2.60.120.330:FF:000010">
    <property type="entry name" value="1-aminocyclopropane-1-carboxylate oxidase 1"/>
    <property type="match status" value="1"/>
</dbReference>
<dbReference type="GO" id="GO:0031418">
    <property type="term" value="F:L-ascorbic acid binding"/>
    <property type="evidence" value="ECO:0007669"/>
    <property type="project" value="UniProtKB-KW"/>
</dbReference>
<reference evidence="16 17" key="1">
    <citation type="journal article" date="2020" name="Nat. Food">
        <title>A phased Vanilla planifolia genome enables genetic improvement of flavour and production.</title>
        <authorList>
            <person name="Hasing T."/>
            <person name="Tang H."/>
            <person name="Brym M."/>
            <person name="Khazi F."/>
            <person name="Huang T."/>
            <person name="Chambers A.H."/>
        </authorList>
    </citation>
    <scope>NUCLEOTIDE SEQUENCE [LARGE SCALE GENOMIC DNA]</scope>
    <source>
        <tissue evidence="16">Leaf</tissue>
    </source>
</reference>
<comment type="caution">
    <text evidence="16">The sequence shown here is derived from an EMBL/GenBank/DDBJ whole genome shotgun (WGS) entry which is preliminary data.</text>
</comment>
<evidence type="ECO:0000256" key="10">
    <source>
        <dbReference type="ARBA" id="ARBA00039090"/>
    </source>
</evidence>
<evidence type="ECO:0000313" key="16">
    <source>
        <dbReference type="EMBL" id="KAG0503966.1"/>
    </source>
</evidence>
<dbReference type="Proteomes" id="UP000639772">
    <property type="component" value="Chromosome 1"/>
</dbReference>
<keyword evidence="4 14" id="KW-0479">Metal-binding</keyword>
<accession>A0A835VP72</accession>
<evidence type="ECO:0000256" key="7">
    <source>
        <dbReference type="ARBA" id="ARBA00023004"/>
    </source>
</evidence>
<dbReference type="EMBL" id="JADCNM010000001">
    <property type="protein sequence ID" value="KAG0503966.1"/>
    <property type="molecule type" value="Genomic_DNA"/>
</dbReference>
<comment type="pathway">
    <text evidence="9">Alkene biosynthesis; ethylene biosynthesis via S-adenosyl-L-methionine; ethylene from S-adenosyl-L-methionine: step 2/2.</text>
</comment>
<keyword evidence="8" id="KW-0292">Fruit ripening</keyword>
<protein>
    <recommendedName>
        <fullName evidence="13">1-aminocyclopropane-1-carboxylate oxidase</fullName>
        <ecNumber evidence="10">1.14.17.4</ecNumber>
    </recommendedName>
    <alternativeName>
        <fullName evidence="11">Ethylene-forming enzyme</fullName>
    </alternativeName>
</protein>
<evidence type="ECO:0000256" key="9">
    <source>
        <dbReference type="ARBA" id="ARBA00037892"/>
    </source>
</evidence>
<comment type="catalytic activity">
    <reaction evidence="12">
        <text>1-aminocyclopropane-1-carboxylate + L-ascorbate + O2 = ethene + L-dehydroascorbate + hydrogen cyanide + CO2 + 2 H2O</text>
        <dbReference type="Rhea" id="RHEA:23640"/>
        <dbReference type="ChEBI" id="CHEBI:15377"/>
        <dbReference type="ChEBI" id="CHEBI:15379"/>
        <dbReference type="ChEBI" id="CHEBI:16526"/>
        <dbReference type="ChEBI" id="CHEBI:18153"/>
        <dbReference type="ChEBI" id="CHEBI:18407"/>
        <dbReference type="ChEBI" id="CHEBI:38290"/>
        <dbReference type="ChEBI" id="CHEBI:58360"/>
        <dbReference type="ChEBI" id="CHEBI:58539"/>
        <dbReference type="EC" id="1.14.17.4"/>
    </reaction>
</comment>
<keyword evidence="6 14" id="KW-0560">Oxidoreductase</keyword>
<dbReference type="InterPro" id="IPR050295">
    <property type="entry name" value="Plant_2OG-oxidoreductases"/>
</dbReference>
<dbReference type="InterPro" id="IPR027443">
    <property type="entry name" value="IPNS-like_sf"/>
</dbReference>